<evidence type="ECO:0008006" key="4">
    <source>
        <dbReference type="Google" id="ProtNLM"/>
    </source>
</evidence>
<proteinExistence type="predicted"/>
<feature type="signal peptide" evidence="1">
    <location>
        <begin position="1"/>
        <end position="21"/>
    </location>
</feature>
<dbReference type="RefSeq" id="WP_053233684.1">
    <property type="nucleotide sequence ID" value="NZ_CP011125.1"/>
</dbReference>
<dbReference type="KEGG" id="samy:DB32_003668"/>
<name>A0A0F6SF88_9BACT</name>
<dbReference type="InterPro" id="IPR003961">
    <property type="entry name" value="FN3_dom"/>
</dbReference>
<sequence>MLRIARSALLAIAFTTLAAYAAGCGGARTFTVRGSQRDPGADGRVQVERIDGGNQLITFSGTNMTPPDRLGSGFTRYVLWVRTGSAPASMEANVAYDPSSRTGRATATTPHQRFTVMITAERATETSTPSDTVIFQQNVSQ</sequence>
<dbReference type="AlphaFoldDB" id="A0A0F6SF88"/>
<feature type="chain" id="PRO_5002509771" description="Lipoprotein" evidence="1">
    <location>
        <begin position="22"/>
        <end position="141"/>
    </location>
</feature>
<dbReference type="STRING" id="927083.DB32_003668"/>
<gene>
    <name evidence="2" type="ORF">DB32_003668</name>
</gene>
<dbReference type="Proteomes" id="UP000034883">
    <property type="component" value="Chromosome"/>
</dbReference>
<dbReference type="InterPro" id="IPR036116">
    <property type="entry name" value="FN3_sf"/>
</dbReference>
<organism evidence="2 3">
    <name type="scientific">Sandaracinus amylolyticus</name>
    <dbReference type="NCBI Taxonomy" id="927083"/>
    <lineage>
        <taxon>Bacteria</taxon>
        <taxon>Pseudomonadati</taxon>
        <taxon>Myxococcota</taxon>
        <taxon>Polyangia</taxon>
        <taxon>Polyangiales</taxon>
        <taxon>Sandaracinaceae</taxon>
        <taxon>Sandaracinus</taxon>
    </lineage>
</organism>
<dbReference type="EMBL" id="CP011125">
    <property type="protein sequence ID" value="AKF06519.1"/>
    <property type="molecule type" value="Genomic_DNA"/>
</dbReference>
<evidence type="ECO:0000313" key="2">
    <source>
        <dbReference type="EMBL" id="AKF06519.1"/>
    </source>
</evidence>
<dbReference type="CDD" id="cd00063">
    <property type="entry name" value="FN3"/>
    <property type="match status" value="1"/>
</dbReference>
<accession>A0A0F6SF88</accession>
<keyword evidence="3" id="KW-1185">Reference proteome</keyword>
<evidence type="ECO:0000313" key="3">
    <source>
        <dbReference type="Proteomes" id="UP000034883"/>
    </source>
</evidence>
<reference evidence="2 3" key="1">
    <citation type="submission" date="2015-03" db="EMBL/GenBank/DDBJ databases">
        <title>Genome assembly of Sandaracinus amylolyticus DSM 53668.</title>
        <authorList>
            <person name="Sharma G."/>
            <person name="Subramanian S."/>
        </authorList>
    </citation>
    <scope>NUCLEOTIDE SEQUENCE [LARGE SCALE GENOMIC DNA]</scope>
    <source>
        <strain evidence="2 3">DSM 53668</strain>
    </source>
</reference>
<dbReference type="SUPFAM" id="SSF49265">
    <property type="entry name" value="Fibronectin type III"/>
    <property type="match status" value="1"/>
</dbReference>
<evidence type="ECO:0000256" key="1">
    <source>
        <dbReference type="SAM" id="SignalP"/>
    </source>
</evidence>
<protein>
    <recommendedName>
        <fullName evidence="4">Lipoprotein</fullName>
    </recommendedName>
</protein>
<keyword evidence="1" id="KW-0732">Signal</keyword>